<accession>A0AAN9F2G8</accession>
<dbReference type="AlphaFoldDB" id="A0AAN9F2G8"/>
<name>A0AAN9F2G8_CROPI</name>
<sequence>MVCITFSLRINHAQSFDVWLKKLLDHEDMDTVAIAAICLWCIWKGRNGRVFEGTIFNLIEIVSMGAAMLQDYKDANDSAVQRRQHETSMPKWSSPPPQNWLMMNLDATCFDGTKTGLGAIGLHMIVSQGVQRIRINTGSQVLSKCFKGTSTISSKILHLALDCIDLLGINLRTCPYNETLTYVSSFSLHSHYNLPLSSCIYN</sequence>
<evidence type="ECO:0000313" key="2">
    <source>
        <dbReference type="Proteomes" id="UP001372338"/>
    </source>
</evidence>
<proteinExistence type="predicted"/>
<protein>
    <submittedName>
        <fullName evidence="1">Uncharacterized protein</fullName>
    </submittedName>
</protein>
<keyword evidence="2" id="KW-1185">Reference proteome</keyword>
<reference evidence="1 2" key="1">
    <citation type="submission" date="2024-01" db="EMBL/GenBank/DDBJ databases">
        <title>The genomes of 5 underutilized Papilionoideae crops provide insights into root nodulation and disease resistanc.</title>
        <authorList>
            <person name="Yuan L."/>
        </authorList>
    </citation>
    <scope>NUCLEOTIDE SEQUENCE [LARGE SCALE GENOMIC DNA]</scope>
    <source>
        <strain evidence="1">ZHUSHIDOU_FW_LH</strain>
        <tissue evidence="1">Leaf</tissue>
    </source>
</reference>
<organism evidence="1 2">
    <name type="scientific">Crotalaria pallida</name>
    <name type="common">Smooth rattlebox</name>
    <name type="synonym">Crotalaria striata</name>
    <dbReference type="NCBI Taxonomy" id="3830"/>
    <lineage>
        <taxon>Eukaryota</taxon>
        <taxon>Viridiplantae</taxon>
        <taxon>Streptophyta</taxon>
        <taxon>Embryophyta</taxon>
        <taxon>Tracheophyta</taxon>
        <taxon>Spermatophyta</taxon>
        <taxon>Magnoliopsida</taxon>
        <taxon>eudicotyledons</taxon>
        <taxon>Gunneridae</taxon>
        <taxon>Pentapetalae</taxon>
        <taxon>rosids</taxon>
        <taxon>fabids</taxon>
        <taxon>Fabales</taxon>
        <taxon>Fabaceae</taxon>
        <taxon>Papilionoideae</taxon>
        <taxon>50 kb inversion clade</taxon>
        <taxon>genistoids sensu lato</taxon>
        <taxon>core genistoids</taxon>
        <taxon>Crotalarieae</taxon>
        <taxon>Crotalaria</taxon>
    </lineage>
</organism>
<gene>
    <name evidence="1" type="ORF">RIF29_20189</name>
</gene>
<evidence type="ECO:0000313" key="1">
    <source>
        <dbReference type="EMBL" id="KAK7267514.1"/>
    </source>
</evidence>
<dbReference type="EMBL" id="JAYWIO010000004">
    <property type="protein sequence ID" value="KAK7267514.1"/>
    <property type="molecule type" value="Genomic_DNA"/>
</dbReference>
<comment type="caution">
    <text evidence="1">The sequence shown here is derived from an EMBL/GenBank/DDBJ whole genome shotgun (WGS) entry which is preliminary data.</text>
</comment>
<dbReference type="Proteomes" id="UP001372338">
    <property type="component" value="Unassembled WGS sequence"/>
</dbReference>